<dbReference type="VEuPathDB" id="VectorBase:PHUM253780"/>
<dbReference type="HOGENOM" id="CLU_107316_0_0_1"/>
<dbReference type="InterPro" id="IPR050774">
    <property type="entry name" value="KCMF1/Dystrophin"/>
</dbReference>
<dbReference type="GO" id="GO:0045202">
    <property type="term" value="C:synapse"/>
    <property type="evidence" value="ECO:0007669"/>
    <property type="project" value="GOC"/>
</dbReference>
<evidence type="ECO:0008006" key="9">
    <source>
        <dbReference type="Google" id="ProtNLM"/>
    </source>
</evidence>
<dbReference type="PANTHER" id="PTHR12268">
    <property type="entry name" value="E3 UBIQUITIN-PROTEIN LIGASE KCMF1"/>
    <property type="match status" value="1"/>
</dbReference>
<name>E0VK01_PEDHC</name>
<keyword evidence="8" id="KW-1185">Reference proteome</keyword>
<dbReference type="GO" id="GO:0005737">
    <property type="term" value="C:cytoplasm"/>
    <property type="evidence" value="ECO:0007669"/>
    <property type="project" value="UniProtKB-ARBA"/>
</dbReference>
<evidence type="ECO:0000256" key="1">
    <source>
        <dbReference type="ARBA" id="ARBA00004413"/>
    </source>
</evidence>
<comment type="subcellular location">
    <subcellularLocation>
        <location evidence="1">Cell membrane</location>
        <topology evidence="1">Peripheral membrane protein</topology>
        <orientation evidence="1">Cytoplasmic side</orientation>
    </subcellularLocation>
    <subcellularLocation>
        <location evidence="2">Cytoplasm</location>
    </subcellularLocation>
</comment>
<reference evidence="6" key="2">
    <citation type="submission" date="2007-04" db="EMBL/GenBank/DDBJ databases">
        <title>The genome of the human body louse.</title>
        <authorList>
            <consortium name="The Human Body Louse Genome Consortium"/>
            <person name="Kirkness E."/>
            <person name="Walenz B."/>
            <person name="Hass B."/>
            <person name="Bruggner R."/>
            <person name="Strausberg R."/>
        </authorList>
    </citation>
    <scope>NUCLEOTIDE SEQUENCE</scope>
    <source>
        <strain evidence="6">USDA</strain>
    </source>
</reference>
<dbReference type="AlphaFoldDB" id="E0VK01"/>
<keyword evidence="4" id="KW-0106">Calcium</keyword>
<dbReference type="KEGG" id="phu:Phum_PHUM253780"/>
<organism>
    <name type="scientific">Pediculus humanus subsp. corporis</name>
    <name type="common">Body louse</name>
    <dbReference type="NCBI Taxonomy" id="121224"/>
    <lineage>
        <taxon>Eukaryota</taxon>
        <taxon>Metazoa</taxon>
        <taxon>Ecdysozoa</taxon>
        <taxon>Arthropoda</taxon>
        <taxon>Hexapoda</taxon>
        <taxon>Insecta</taxon>
        <taxon>Pterygota</taxon>
        <taxon>Neoptera</taxon>
        <taxon>Paraneoptera</taxon>
        <taxon>Psocodea</taxon>
        <taxon>Troctomorpha</taxon>
        <taxon>Phthiraptera</taxon>
        <taxon>Anoplura</taxon>
        <taxon>Pediculidae</taxon>
        <taxon>Pediculus</taxon>
    </lineage>
</organism>
<dbReference type="RefSeq" id="XP_002426445.1">
    <property type="nucleotide sequence ID" value="XM_002426400.1"/>
</dbReference>
<reference evidence="6" key="1">
    <citation type="submission" date="2007-04" db="EMBL/GenBank/DDBJ databases">
        <title>Annotation of Pediculus humanus corporis strain USDA.</title>
        <authorList>
            <person name="Kirkness E."/>
            <person name="Hannick L."/>
            <person name="Hass B."/>
            <person name="Bruggner R."/>
            <person name="Lawson D."/>
            <person name="Bidwell S."/>
            <person name="Joardar V."/>
            <person name="Caler E."/>
            <person name="Walenz B."/>
            <person name="Inman J."/>
            <person name="Schobel S."/>
            <person name="Galinsky K."/>
            <person name="Amedeo P."/>
            <person name="Strausberg R."/>
        </authorList>
    </citation>
    <scope>NUCLEOTIDE SEQUENCE</scope>
    <source>
        <strain evidence="6">USDA</strain>
    </source>
</reference>
<dbReference type="InterPro" id="IPR018159">
    <property type="entry name" value="Spectrin/alpha-actinin"/>
</dbReference>
<dbReference type="STRING" id="121224.E0VK01"/>
<dbReference type="PANTHER" id="PTHR12268:SF14">
    <property type="entry name" value="DYSTROPHIN-1"/>
    <property type="match status" value="1"/>
</dbReference>
<dbReference type="EnsemblMetazoa" id="PHUM253780-RA">
    <property type="protein sequence ID" value="PHUM253780-PA"/>
    <property type="gene ID" value="PHUM253780"/>
</dbReference>
<dbReference type="InterPro" id="IPR002017">
    <property type="entry name" value="Spectrin_repeat"/>
</dbReference>
<evidence type="ECO:0000313" key="7">
    <source>
        <dbReference type="EnsemblMetazoa" id="PHUM253780-PA"/>
    </source>
</evidence>
<dbReference type="CTD" id="8235101"/>
<dbReference type="GO" id="GO:0099536">
    <property type="term" value="P:synaptic signaling"/>
    <property type="evidence" value="ECO:0007669"/>
    <property type="project" value="TreeGrafter"/>
</dbReference>
<accession>E0VK01</accession>
<dbReference type="eggNOG" id="ENOG502RYY0">
    <property type="taxonomic scope" value="Eukaryota"/>
</dbReference>
<dbReference type="InParanoid" id="E0VK01"/>
<dbReference type="OMA" id="NTSWINM"/>
<proteinExistence type="predicted"/>
<gene>
    <name evidence="7" type="primary">8235101</name>
    <name evidence="6" type="ORF">Phum_PHUM253780</name>
</gene>
<dbReference type="Gene3D" id="1.20.58.60">
    <property type="match status" value="1"/>
</dbReference>
<protein>
    <recommendedName>
        <fullName evidence="9">Dystrophin</fullName>
    </recommendedName>
</protein>
<dbReference type="GO" id="GO:0005886">
    <property type="term" value="C:plasma membrane"/>
    <property type="evidence" value="ECO:0007669"/>
    <property type="project" value="TreeGrafter"/>
</dbReference>
<evidence type="ECO:0000256" key="5">
    <source>
        <dbReference type="ARBA" id="ARBA00023212"/>
    </source>
</evidence>
<evidence type="ECO:0000256" key="4">
    <source>
        <dbReference type="ARBA" id="ARBA00022837"/>
    </source>
</evidence>
<keyword evidence="5" id="KW-0206">Cytoskeleton</keyword>
<evidence type="ECO:0000256" key="2">
    <source>
        <dbReference type="ARBA" id="ARBA00004496"/>
    </source>
</evidence>
<dbReference type="SUPFAM" id="SSF46966">
    <property type="entry name" value="Spectrin repeat"/>
    <property type="match status" value="1"/>
</dbReference>
<evidence type="ECO:0000256" key="3">
    <source>
        <dbReference type="ARBA" id="ARBA00022490"/>
    </source>
</evidence>
<evidence type="ECO:0000313" key="6">
    <source>
        <dbReference type="EMBL" id="EEB13707.1"/>
    </source>
</evidence>
<keyword evidence="3" id="KW-0963">Cytoplasm</keyword>
<dbReference type="SMART" id="SM00150">
    <property type="entry name" value="SPEC"/>
    <property type="match status" value="1"/>
</dbReference>
<sequence length="225" mass="26319">MYFLSTVSSTVSCAPVFDHLRTCLKVTKLREHWDETNSKVLQRKAQLDAMLGDSQRYEAKRQEVDAWLTRMETRLERMGTVGHTADVLEAQLREQKSFHAELHQYKYHVELFNTLTQKLIAVYQQDDTTKVKKMTEQINQRYNNLNTSIVNRGKSLHSAMNSLHNFDRSIDKFLAWLSETESSLEGVEADVDRLGTRRDQAALRQLLPRIKVRLKIIFFYFFGKS</sequence>
<dbReference type="EMBL" id="DS235235">
    <property type="protein sequence ID" value="EEB13707.1"/>
    <property type="molecule type" value="Genomic_DNA"/>
</dbReference>
<dbReference type="CDD" id="cd00176">
    <property type="entry name" value="SPEC"/>
    <property type="match status" value="1"/>
</dbReference>
<dbReference type="Proteomes" id="UP000009046">
    <property type="component" value="Unassembled WGS sequence"/>
</dbReference>
<dbReference type="GeneID" id="8235101"/>
<evidence type="ECO:0000313" key="8">
    <source>
        <dbReference type="Proteomes" id="UP000009046"/>
    </source>
</evidence>
<dbReference type="EMBL" id="AAZO01002941">
    <property type="status" value="NOT_ANNOTATED_CDS"/>
    <property type="molecule type" value="Genomic_DNA"/>
</dbReference>
<dbReference type="OrthoDB" id="6607178at2759"/>
<reference evidence="7" key="3">
    <citation type="submission" date="2020-05" db="UniProtKB">
        <authorList>
            <consortium name="EnsemblMetazoa"/>
        </authorList>
    </citation>
    <scope>IDENTIFICATION</scope>
    <source>
        <strain evidence="7">USDA</strain>
    </source>
</reference>
<dbReference type="Pfam" id="PF00435">
    <property type="entry name" value="Spectrin"/>
    <property type="match status" value="1"/>
</dbReference>